<evidence type="ECO:0000313" key="4">
    <source>
        <dbReference type="Proteomes" id="UP001383192"/>
    </source>
</evidence>
<evidence type="ECO:0000313" key="3">
    <source>
        <dbReference type="EMBL" id="KAK7053063.1"/>
    </source>
</evidence>
<dbReference type="SUPFAM" id="SSF81383">
    <property type="entry name" value="F-box domain"/>
    <property type="match status" value="1"/>
</dbReference>
<sequence length="542" mass="62283">MSASLYLLPEELQCLIFQFLSTHELITVGKTCRAYRCRIDIYLRRALAPEKLLDHWLADDEVMQFREFQYTTGLVISGSAVLAFGGRFDFTPNDLDCYVPLRYGTAFTNLLLEFGFTYTGHDGRDYDSGSESETESDGPDDGTGLQQNPLDRSLPKDPHKTLRLSCIRHSHKYNTAGIWTIMNFQRNVIDHDGQNTLLHVQMMIVSCSIIEVILKYHSSKPMLQEIRFRLMKYAALVMNILTYDSMVFLYPSLTLRQKRYLEIQPFPLVNVTPFVAEQRKQAFQKYTSRGFSRTDTWDIDIVEAFGNMHGELRATQRYIGDEACYTVNLKALKGWKPAVSDANRFPLVRTNSWCMRLNGHRNYMVMANASTVDGYHFCADPESLSRIERYLQGYGTSIKYQFVSLTTSLCGSELNLTTHRRLSSDVIDYTYVDYIRPSEKRKGRIEFLISRKFEQLVNGPEAKNIIAKGLNLPNILSLLYLKDRLEEFLSDRLISLGLRLVEEAAWIVVEIKGQGVENTTLFAGWSIDVLNQRRIKVAPVRT</sequence>
<reference evidence="3 4" key="1">
    <citation type="submission" date="2024-01" db="EMBL/GenBank/DDBJ databases">
        <title>A draft genome for a cacao thread blight-causing isolate of Paramarasmius palmivorus.</title>
        <authorList>
            <person name="Baruah I.K."/>
            <person name="Bukari Y."/>
            <person name="Amoako-Attah I."/>
            <person name="Meinhardt L.W."/>
            <person name="Bailey B.A."/>
            <person name="Cohen S.P."/>
        </authorList>
    </citation>
    <scope>NUCLEOTIDE SEQUENCE [LARGE SCALE GENOMIC DNA]</scope>
    <source>
        <strain evidence="3 4">GH-12</strain>
    </source>
</reference>
<feature type="compositionally biased region" description="Acidic residues" evidence="1">
    <location>
        <begin position="128"/>
        <end position="140"/>
    </location>
</feature>
<evidence type="ECO:0000256" key="1">
    <source>
        <dbReference type="SAM" id="MobiDB-lite"/>
    </source>
</evidence>
<dbReference type="Pfam" id="PF12937">
    <property type="entry name" value="F-box-like"/>
    <property type="match status" value="1"/>
</dbReference>
<evidence type="ECO:0000259" key="2">
    <source>
        <dbReference type="PROSITE" id="PS50181"/>
    </source>
</evidence>
<dbReference type="InterPro" id="IPR001810">
    <property type="entry name" value="F-box_dom"/>
</dbReference>
<dbReference type="InterPro" id="IPR036047">
    <property type="entry name" value="F-box-like_dom_sf"/>
</dbReference>
<organism evidence="3 4">
    <name type="scientific">Paramarasmius palmivorus</name>
    <dbReference type="NCBI Taxonomy" id="297713"/>
    <lineage>
        <taxon>Eukaryota</taxon>
        <taxon>Fungi</taxon>
        <taxon>Dikarya</taxon>
        <taxon>Basidiomycota</taxon>
        <taxon>Agaricomycotina</taxon>
        <taxon>Agaricomycetes</taxon>
        <taxon>Agaricomycetidae</taxon>
        <taxon>Agaricales</taxon>
        <taxon>Marasmiineae</taxon>
        <taxon>Marasmiaceae</taxon>
        <taxon>Paramarasmius</taxon>
    </lineage>
</organism>
<accession>A0AAW0DL81</accession>
<keyword evidence="4" id="KW-1185">Reference proteome</keyword>
<proteinExistence type="predicted"/>
<dbReference type="CDD" id="cd09917">
    <property type="entry name" value="F-box_SF"/>
    <property type="match status" value="1"/>
</dbReference>
<feature type="domain" description="F-box" evidence="2">
    <location>
        <begin position="2"/>
        <end position="46"/>
    </location>
</feature>
<gene>
    <name evidence="3" type="ORF">VNI00_004384</name>
</gene>
<name>A0AAW0DL81_9AGAR</name>
<protein>
    <recommendedName>
        <fullName evidence="2">F-box domain-containing protein</fullName>
    </recommendedName>
</protein>
<feature type="region of interest" description="Disordered" evidence="1">
    <location>
        <begin position="125"/>
        <end position="157"/>
    </location>
</feature>
<dbReference type="AlphaFoldDB" id="A0AAW0DL81"/>
<dbReference type="Proteomes" id="UP001383192">
    <property type="component" value="Unassembled WGS sequence"/>
</dbReference>
<dbReference type="EMBL" id="JAYKXP010000011">
    <property type="protein sequence ID" value="KAK7053063.1"/>
    <property type="molecule type" value="Genomic_DNA"/>
</dbReference>
<comment type="caution">
    <text evidence="3">The sequence shown here is derived from an EMBL/GenBank/DDBJ whole genome shotgun (WGS) entry which is preliminary data.</text>
</comment>
<dbReference type="PROSITE" id="PS50181">
    <property type="entry name" value="FBOX"/>
    <property type="match status" value="1"/>
</dbReference>